<evidence type="ECO:0000313" key="2">
    <source>
        <dbReference type="EMBL" id="MFB9204436.1"/>
    </source>
</evidence>
<feature type="compositionally biased region" description="Basic residues" evidence="1">
    <location>
        <begin position="34"/>
        <end position="44"/>
    </location>
</feature>
<name>A0ABV5IIW9_9ACTN</name>
<protein>
    <submittedName>
        <fullName evidence="2">Uncharacterized protein</fullName>
    </submittedName>
</protein>
<reference evidence="2 3" key="1">
    <citation type="submission" date="2024-09" db="EMBL/GenBank/DDBJ databases">
        <authorList>
            <person name="Sun Q."/>
            <person name="Mori K."/>
        </authorList>
    </citation>
    <scope>NUCLEOTIDE SEQUENCE [LARGE SCALE GENOMIC DNA]</scope>
    <source>
        <strain evidence="2 3">CCM 3426</strain>
    </source>
</reference>
<organism evidence="2 3">
    <name type="scientific">Nonomuraea spiralis</name>
    <dbReference type="NCBI Taxonomy" id="46182"/>
    <lineage>
        <taxon>Bacteria</taxon>
        <taxon>Bacillati</taxon>
        <taxon>Actinomycetota</taxon>
        <taxon>Actinomycetes</taxon>
        <taxon>Streptosporangiales</taxon>
        <taxon>Streptosporangiaceae</taxon>
        <taxon>Nonomuraea</taxon>
    </lineage>
</organism>
<proteinExistence type="predicted"/>
<comment type="caution">
    <text evidence="2">The sequence shown here is derived from an EMBL/GenBank/DDBJ whole genome shotgun (WGS) entry which is preliminary data.</text>
</comment>
<dbReference type="RefSeq" id="WP_189650907.1">
    <property type="nucleotide sequence ID" value="NZ_BMRC01000016.1"/>
</dbReference>
<feature type="compositionally biased region" description="Basic and acidic residues" evidence="1">
    <location>
        <begin position="53"/>
        <end position="63"/>
    </location>
</feature>
<gene>
    <name evidence="2" type="ORF">ACFFV7_24795</name>
</gene>
<dbReference type="EMBL" id="JBHMEI010000017">
    <property type="protein sequence ID" value="MFB9204436.1"/>
    <property type="molecule type" value="Genomic_DNA"/>
</dbReference>
<feature type="region of interest" description="Disordered" evidence="1">
    <location>
        <begin position="1"/>
        <end position="86"/>
    </location>
</feature>
<evidence type="ECO:0000313" key="3">
    <source>
        <dbReference type="Proteomes" id="UP001589647"/>
    </source>
</evidence>
<evidence type="ECO:0000256" key="1">
    <source>
        <dbReference type="SAM" id="MobiDB-lite"/>
    </source>
</evidence>
<accession>A0ABV5IIW9</accession>
<keyword evidence="3" id="KW-1185">Reference proteome</keyword>
<sequence length="101" mass="10976">MATPVAGVPPSARAVAVSPRAVPTRPPLVASPRPPRRAAVHRPAPHVSPQPPPRERSVPEPDRVAPPAPEPPVRQGMPDPCATFDDFRRQPCYSFLDRLTR</sequence>
<dbReference type="Proteomes" id="UP001589647">
    <property type="component" value="Unassembled WGS sequence"/>
</dbReference>
<feature type="compositionally biased region" description="Low complexity" evidence="1">
    <location>
        <begin position="1"/>
        <end position="31"/>
    </location>
</feature>